<comment type="caution">
    <text evidence="1">The sequence shown here is derived from an EMBL/GenBank/DDBJ whole genome shotgun (WGS) entry which is preliminary data.</text>
</comment>
<dbReference type="EMBL" id="LSRQ01002321">
    <property type="protein sequence ID" value="OAY74732.1"/>
    <property type="molecule type" value="Genomic_DNA"/>
</dbReference>
<proteinExistence type="predicted"/>
<dbReference type="GO" id="GO:0005506">
    <property type="term" value="F:iron ion binding"/>
    <property type="evidence" value="ECO:0007669"/>
    <property type="project" value="InterPro"/>
</dbReference>
<organism evidence="1 2">
    <name type="scientific">Ananas comosus</name>
    <name type="common">Pineapple</name>
    <name type="synonym">Ananas ananas</name>
    <dbReference type="NCBI Taxonomy" id="4615"/>
    <lineage>
        <taxon>Eukaryota</taxon>
        <taxon>Viridiplantae</taxon>
        <taxon>Streptophyta</taxon>
        <taxon>Embryophyta</taxon>
        <taxon>Tracheophyta</taxon>
        <taxon>Spermatophyta</taxon>
        <taxon>Magnoliopsida</taxon>
        <taxon>Liliopsida</taxon>
        <taxon>Poales</taxon>
        <taxon>Bromeliaceae</taxon>
        <taxon>Bromelioideae</taxon>
        <taxon>Ananas</taxon>
    </lineage>
</organism>
<name>A0A199VC89_ANACO</name>
<dbReference type="STRING" id="4615.A0A199VC89"/>
<dbReference type="Gene3D" id="1.10.630.10">
    <property type="entry name" value="Cytochrome P450"/>
    <property type="match status" value="1"/>
</dbReference>
<dbReference type="SUPFAM" id="SSF48264">
    <property type="entry name" value="Cytochrome P450"/>
    <property type="match status" value="1"/>
</dbReference>
<reference evidence="1 2" key="1">
    <citation type="journal article" date="2016" name="DNA Res.">
        <title>The draft genome of MD-2 pineapple using hybrid error correction of long reads.</title>
        <authorList>
            <person name="Redwan R.M."/>
            <person name="Saidin A."/>
            <person name="Kumar S.V."/>
        </authorList>
    </citation>
    <scope>NUCLEOTIDE SEQUENCE [LARGE SCALE GENOMIC DNA]</scope>
    <source>
        <strain evidence="2">cv. MD2</strain>
        <tissue evidence="1">Leaf</tissue>
    </source>
</reference>
<dbReference type="Proteomes" id="UP000092600">
    <property type="component" value="Unassembled WGS sequence"/>
</dbReference>
<protein>
    <submittedName>
        <fullName evidence="1">Cytochrome P450 86A8</fullName>
    </submittedName>
</protein>
<sequence>MPEFRPERWMSASADEGGLFVGESPFKYAVFNAGRGCASGSVCMKMVAAAVLRRYRVVVPRAGGGAQVDHHLVHEEWTHGHLQKKRDILKRYLSEAIELDALLIILK</sequence>
<evidence type="ECO:0000313" key="1">
    <source>
        <dbReference type="EMBL" id="OAY74732.1"/>
    </source>
</evidence>
<dbReference type="GO" id="GO:0016705">
    <property type="term" value="F:oxidoreductase activity, acting on paired donors, with incorporation or reduction of molecular oxygen"/>
    <property type="evidence" value="ECO:0007669"/>
    <property type="project" value="InterPro"/>
</dbReference>
<dbReference type="AlphaFoldDB" id="A0A199VC89"/>
<dbReference type="GO" id="GO:0020037">
    <property type="term" value="F:heme binding"/>
    <property type="evidence" value="ECO:0007669"/>
    <property type="project" value="InterPro"/>
</dbReference>
<accession>A0A199VC89</accession>
<dbReference type="GO" id="GO:0004497">
    <property type="term" value="F:monooxygenase activity"/>
    <property type="evidence" value="ECO:0007669"/>
    <property type="project" value="InterPro"/>
</dbReference>
<gene>
    <name evidence="1" type="ORF">ACMD2_09565</name>
</gene>
<dbReference type="InterPro" id="IPR036396">
    <property type="entry name" value="Cyt_P450_sf"/>
</dbReference>
<evidence type="ECO:0000313" key="2">
    <source>
        <dbReference type="Proteomes" id="UP000092600"/>
    </source>
</evidence>